<dbReference type="EMBL" id="KN824834">
    <property type="protein sequence ID" value="KIL00404.1"/>
    <property type="molecule type" value="Genomic_DNA"/>
</dbReference>
<dbReference type="HOGENOM" id="CLU_2513286_0_0_1"/>
<reference evidence="2" key="2">
    <citation type="submission" date="2015-01" db="EMBL/GenBank/DDBJ databases">
        <title>Evolutionary Origins and Diversification of the Mycorrhizal Mutualists.</title>
        <authorList>
            <consortium name="DOE Joint Genome Institute"/>
            <consortium name="Mycorrhizal Genomics Consortium"/>
            <person name="Kohler A."/>
            <person name="Kuo A."/>
            <person name="Nagy L.G."/>
            <person name="Floudas D."/>
            <person name="Copeland A."/>
            <person name="Barry K.W."/>
            <person name="Cichocki N."/>
            <person name="Veneault-Fourrey C."/>
            <person name="LaButti K."/>
            <person name="Lindquist E.A."/>
            <person name="Lipzen A."/>
            <person name="Lundell T."/>
            <person name="Morin E."/>
            <person name="Murat C."/>
            <person name="Riley R."/>
            <person name="Ohm R."/>
            <person name="Sun H."/>
            <person name="Tunlid A."/>
            <person name="Henrissat B."/>
            <person name="Grigoriev I.V."/>
            <person name="Hibbett D.S."/>
            <person name="Martin F."/>
        </authorList>
    </citation>
    <scope>NUCLEOTIDE SEQUENCE [LARGE SCALE GENOMIC DNA]</scope>
    <source>
        <strain evidence="2">Ve08.2h10</strain>
    </source>
</reference>
<dbReference type="Proteomes" id="UP000054538">
    <property type="component" value="Unassembled WGS sequence"/>
</dbReference>
<dbReference type="AlphaFoldDB" id="A0A0D0DXS6"/>
<evidence type="ECO:0000313" key="1">
    <source>
        <dbReference type="EMBL" id="KIL00404.1"/>
    </source>
</evidence>
<accession>A0A0D0DXS6</accession>
<organism evidence="1 2">
    <name type="scientific">Paxillus rubicundulus Ve08.2h10</name>
    <dbReference type="NCBI Taxonomy" id="930991"/>
    <lineage>
        <taxon>Eukaryota</taxon>
        <taxon>Fungi</taxon>
        <taxon>Dikarya</taxon>
        <taxon>Basidiomycota</taxon>
        <taxon>Agaricomycotina</taxon>
        <taxon>Agaricomycetes</taxon>
        <taxon>Agaricomycetidae</taxon>
        <taxon>Boletales</taxon>
        <taxon>Paxilineae</taxon>
        <taxon>Paxillaceae</taxon>
        <taxon>Paxillus</taxon>
    </lineage>
</organism>
<keyword evidence="2" id="KW-1185">Reference proteome</keyword>
<name>A0A0D0DXS6_9AGAM</name>
<gene>
    <name evidence="1" type="ORF">PAXRUDRAFT_821688</name>
</gene>
<reference evidence="1 2" key="1">
    <citation type="submission" date="2014-04" db="EMBL/GenBank/DDBJ databases">
        <authorList>
            <consortium name="DOE Joint Genome Institute"/>
            <person name="Kuo A."/>
            <person name="Kohler A."/>
            <person name="Jargeat P."/>
            <person name="Nagy L.G."/>
            <person name="Floudas D."/>
            <person name="Copeland A."/>
            <person name="Barry K.W."/>
            <person name="Cichocki N."/>
            <person name="Veneault-Fourrey C."/>
            <person name="LaButti K."/>
            <person name="Lindquist E.A."/>
            <person name="Lipzen A."/>
            <person name="Lundell T."/>
            <person name="Morin E."/>
            <person name="Murat C."/>
            <person name="Sun H."/>
            <person name="Tunlid A."/>
            <person name="Henrissat B."/>
            <person name="Grigoriev I.V."/>
            <person name="Hibbett D.S."/>
            <person name="Martin F."/>
            <person name="Nordberg H.P."/>
            <person name="Cantor M.N."/>
            <person name="Hua S.X."/>
        </authorList>
    </citation>
    <scope>NUCLEOTIDE SEQUENCE [LARGE SCALE GENOMIC DNA]</scope>
    <source>
        <strain evidence="1 2">Ve08.2h10</strain>
    </source>
</reference>
<dbReference type="InParanoid" id="A0A0D0DXS6"/>
<protein>
    <submittedName>
        <fullName evidence="1">Unplaced genomic scaffold scaffold_12, whole genome shotgun sequence</fullName>
    </submittedName>
</protein>
<sequence length="85" mass="9790">MHRAHSRTPDPSRIRMTLTTGLFDRNGEYIGGTCSENVWPSGQLAHEKSRGDGPLHRQSTNLRVEKVYMRAFDQVRLRPVYPLHC</sequence>
<evidence type="ECO:0000313" key="2">
    <source>
        <dbReference type="Proteomes" id="UP000054538"/>
    </source>
</evidence>
<proteinExistence type="predicted"/>